<gene>
    <name evidence="10" type="ORF">JJJ17_00555</name>
</gene>
<protein>
    <recommendedName>
        <fullName evidence="3">DNA-directed DNA polymerase</fullName>
        <ecNumber evidence="3">2.7.7.7</ecNumber>
    </recommendedName>
</protein>
<dbReference type="EMBL" id="JAEPRQ010000001">
    <property type="protein sequence ID" value="MBK4214406.1"/>
    <property type="molecule type" value="Genomic_DNA"/>
</dbReference>
<evidence type="ECO:0000259" key="9">
    <source>
        <dbReference type="Pfam" id="PF11799"/>
    </source>
</evidence>
<dbReference type="RefSeq" id="WP_200683012.1">
    <property type="nucleotide sequence ID" value="NZ_JAEPRQ010000001.1"/>
</dbReference>
<dbReference type="Pfam" id="PF11799">
    <property type="entry name" value="IMS_C"/>
    <property type="match status" value="1"/>
</dbReference>
<evidence type="ECO:0000256" key="5">
    <source>
        <dbReference type="ARBA" id="ARBA00025589"/>
    </source>
</evidence>
<dbReference type="GO" id="GO:0006281">
    <property type="term" value="P:DNA repair"/>
    <property type="evidence" value="ECO:0007669"/>
    <property type="project" value="InterPro"/>
</dbReference>
<evidence type="ECO:0000256" key="3">
    <source>
        <dbReference type="ARBA" id="ARBA00012417"/>
    </source>
</evidence>
<feature type="domain" description="DNA polymerase Y-family little finger" evidence="9">
    <location>
        <begin position="241"/>
        <end position="339"/>
    </location>
</feature>
<sequence>MFDGIRQRVVSIWLPRLPSDRVLRMRAVDAPFALVQRQENADRLYCLNQRAEKLGLQRGMALAEARAYCPDLQQEPADLRADARFLAALRRWALRYCPWVAVDGTDGLLLDITGSDHLIGGEAALLADLRRRMRASRITAQLGLGDNRGAAWALARYGEGIAQPGQGRTALAPLSVAALRIEPEITTALQRVGLRSISDLLAQPRASLARRFGPALLLRLDQALGTLPEQISPEQDSPPFSVRMSLPEPIGLVGDVMAAVERLVIALCHRLRAQDMGARMLNLSLERVDHSARQIELRLASALRDPARIMPLFHRGIADVDAGFGIDGLRLRAVQVEPLPPEQLGDGLTGAARDDSALSDLITRLGSRIGIENIRRLLPAESHIPERSFLVAPSAFSEPAPDYTPQQPRPLTIFPPEPVRARGTQPPARFQWRRMSFTTLRATGPERIAPEWWMDDEGWRSGMRDYWRVETHQGRRLWMFHTPQNPGWQVQGEFP</sequence>
<evidence type="ECO:0000256" key="6">
    <source>
        <dbReference type="ARBA" id="ARBA00049244"/>
    </source>
</evidence>
<evidence type="ECO:0000256" key="1">
    <source>
        <dbReference type="ARBA" id="ARBA00010945"/>
    </source>
</evidence>
<organism evidence="10 11">
    <name type="scientific">Paracoccus caeni</name>
    <dbReference type="NCBI Taxonomy" id="657651"/>
    <lineage>
        <taxon>Bacteria</taxon>
        <taxon>Pseudomonadati</taxon>
        <taxon>Pseudomonadota</taxon>
        <taxon>Alphaproteobacteria</taxon>
        <taxon>Rhodobacterales</taxon>
        <taxon>Paracoccaceae</taxon>
        <taxon>Paracoccus</taxon>
    </lineage>
</organism>
<dbReference type="InterPro" id="IPR050356">
    <property type="entry name" value="SulA_CellDiv_inhibitor"/>
</dbReference>
<dbReference type="EC" id="2.7.7.7" evidence="3"/>
<dbReference type="InterPro" id="IPR001126">
    <property type="entry name" value="UmuC"/>
</dbReference>
<evidence type="ECO:0000313" key="10">
    <source>
        <dbReference type="EMBL" id="MBK4214406.1"/>
    </source>
</evidence>
<reference evidence="10" key="1">
    <citation type="submission" date="2021-01" db="EMBL/GenBank/DDBJ databases">
        <title>Paracoccus amoyensis sp. nov., isolated from the surface seawater along the coast of Xiamen Island, China.</title>
        <authorList>
            <person name="Lyu L."/>
        </authorList>
    </citation>
    <scope>NUCLEOTIDE SEQUENCE</scope>
    <source>
        <strain evidence="10">MJ17</strain>
    </source>
</reference>
<evidence type="ECO:0000256" key="2">
    <source>
        <dbReference type="ARBA" id="ARBA00011245"/>
    </source>
</evidence>
<evidence type="ECO:0000256" key="7">
    <source>
        <dbReference type="SAM" id="MobiDB-lite"/>
    </source>
</evidence>
<feature type="region of interest" description="Disordered" evidence="7">
    <location>
        <begin position="398"/>
        <end position="426"/>
    </location>
</feature>
<dbReference type="InterPro" id="IPR043502">
    <property type="entry name" value="DNA/RNA_pol_sf"/>
</dbReference>
<comment type="similarity">
    <text evidence="1">Belongs to the DNA polymerase type-Y family.</text>
</comment>
<dbReference type="Pfam" id="PF00817">
    <property type="entry name" value="IMS"/>
    <property type="match status" value="1"/>
</dbReference>
<evidence type="ECO:0000313" key="11">
    <source>
        <dbReference type="Proteomes" id="UP000640485"/>
    </source>
</evidence>
<comment type="function">
    <text evidence="5">Poorly processive, error-prone DNA polymerase involved in untargeted mutagenesis. Copies undamaged DNA at stalled replication forks, which arise in vivo from mismatched or misaligned primer ends. These misaligned primers can be extended by PolIV. Exhibits no 3'-5' exonuclease (proofreading) activity. May be involved in translesional synthesis, in conjunction with the beta clamp from PolIII.</text>
</comment>
<evidence type="ECO:0000259" key="8">
    <source>
        <dbReference type="Pfam" id="PF00817"/>
    </source>
</evidence>
<dbReference type="Gene3D" id="3.30.70.270">
    <property type="match status" value="1"/>
</dbReference>
<evidence type="ECO:0000256" key="4">
    <source>
        <dbReference type="ARBA" id="ARBA00022763"/>
    </source>
</evidence>
<feature type="domain" description="UmuC" evidence="8">
    <location>
        <begin position="29"/>
        <end position="154"/>
    </location>
</feature>
<dbReference type="GO" id="GO:0003684">
    <property type="term" value="F:damaged DNA binding"/>
    <property type="evidence" value="ECO:0007669"/>
    <property type="project" value="InterPro"/>
</dbReference>
<comment type="subunit">
    <text evidence="2">Monomer.</text>
</comment>
<comment type="caution">
    <text evidence="10">The sequence shown here is derived from an EMBL/GenBank/DDBJ whole genome shotgun (WGS) entry which is preliminary data.</text>
</comment>
<dbReference type="Gene3D" id="3.40.1170.60">
    <property type="match status" value="1"/>
</dbReference>
<proteinExistence type="inferred from homology"/>
<dbReference type="InterPro" id="IPR017961">
    <property type="entry name" value="DNA_pol_Y-fam_little_finger"/>
</dbReference>
<accession>A0A934SCK7</accession>
<name>A0A934SCK7_9RHOB</name>
<keyword evidence="11" id="KW-1185">Reference proteome</keyword>
<dbReference type="PANTHER" id="PTHR35369:SF2">
    <property type="entry name" value="BLR3025 PROTEIN"/>
    <property type="match status" value="1"/>
</dbReference>
<dbReference type="PANTHER" id="PTHR35369">
    <property type="entry name" value="BLR3025 PROTEIN-RELATED"/>
    <property type="match status" value="1"/>
</dbReference>
<dbReference type="CDD" id="cd03468">
    <property type="entry name" value="PolY_like"/>
    <property type="match status" value="1"/>
</dbReference>
<comment type="catalytic activity">
    <reaction evidence="6">
        <text>DNA(n) + a 2'-deoxyribonucleoside 5'-triphosphate = DNA(n+1) + diphosphate</text>
        <dbReference type="Rhea" id="RHEA:22508"/>
        <dbReference type="Rhea" id="RHEA-COMP:17339"/>
        <dbReference type="Rhea" id="RHEA-COMP:17340"/>
        <dbReference type="ChEBI" id="CHEBI:33019"/>
        <dbReference type="ChEBI" id="CHEBI:61560"/>
        <dbReference type="ChEBI" id="CHEBI:173112"/>
        <dbReference type="EC" id="2.7.7.7"/>
    </reaction>
</comment>
<dbReference type="AlphaFoldDB" id="A0A934SCK7"/>
<dbReference type="InterPro" id="IPR043128">
    <property type="entry name" value="Rev_trsase/Diguanyl_cyclase"/>
</dbReference>
<dbReference type="SUPFAM" id="SSF56672">
    <property type="entry name" value="DNA/RNA polymerases"/>
    <property type="match status" value="1"/>
</dbReference>
<keyword evidence="4" id="KW-0227">DNA damage</keyword>
<dbReference type="Proteomes" id="UP000640485">
    <property type="component" value="Unassembled WGS sequence"/>
</dbReference>